<dbReference type="PANTHER" id="PTHR48111">
    <property type="entry name" value="REGULATOR OF RPOS"/>
    <property type="match status" value="1"/>
</dbReference>
<dbReference type="Gene3D" id="1.10.10.10">
    <property type="entry name" value="Winged helix-like DNA-binding domain superfamily/Winged helix DNA-binding domain"/>
    <property type="match status" value="1"/>
</dbReference>
<accession>A0A518D3R9</accession>
<feature type="modified residue" description="4-aspartylphosphate" evidence="6">
    <location>
        <position position="51"/>
    </location>
</feature>
<feature type="domain" description="OmpR/PhoB-type" evidence="9">
    <location>
        <begin position="122"/>
        <end position="219"/>
    </location>
</feature>
<keyword evidence="1 6" id="KW-0597">Phosphoprotein</keyword>
<feature type="domain" description="Response regulatory" evidence="8">
    <location>
        <begin position="2"/>
        <end position="116"/>
    </location>
</feature>
<dbReference type="InterPro" id="IPR039420">
    <property type="entry name" value="WalR-like"/>
</dbReference>
<evidence type="ECO:0000256" key="6">
    <source>
        <dbReference type="PROSITE-ProRule" id="PRU00169"/>
    </source>
</evidence>
<dbReference type="Gene3D" id="3.40.50.2300">
    <property type="match status" value="1"/>
</dbReference>
<evidence type="ECO:0000256" key="1">
    <source>
        <dbReference type="ARBA" id="ARBA00022553"/>
    </source>
</evidence>
<gene>
    <name evidence="10" type="primary">copR_2</name>
    <name evidence="10" type="ORF">Pla163_32810</name>
</gene>
<keyword evidence="5" id="KW-0804">Transcription</keyword>
<keyword evidence="3" id="KW-0805">Transcription regulation</keyword>
<reference evidence="10 11" key="1">
    <citation type="submission" date="2019-02" db="EMBL/GenBank/DDBJ databases">
        <title>Deep-cultivation of Planctomycetes and their phenomic and genomic characterization uncovers novel biology.</title>
        <authorList>
            <person name="Wiegand S."/>
            <person name="Jogler M."/>
            <person name="Boedeker C."/>
            <person name="Pinto D."/>
            <person name="Vollmers J."/>
            <person name="Rivas-Marin E."/>
            <person name="Kohn T."/>
            <person name="Peeters S.H."/>
            <person name="Heuer A."/>
            <person name="Rast P."/>
            <person name="Oberbeckmann S."/>
            <person name="Bunk B."/>
            <person name="Jeske O."/>
            <person name="Meyerdierks A."/>
            <person name="Storesund J.E."/>
            <person name="Kallscheuer N."/>
            <person name="Luecker S."/>
            <person name="Lage O.M."/>
            <person name="Pohl T."/>
            <person name="Merkel B.J."/>
            <person name="Hornburger P."/>
            <person name="Mueller R.-W."/>
            <person name="Bruemmer F."/>
            <person name="Labrenz M."/>
            <person name="Spormann A.M."/>
            <person name="Op den Camp H."/>
            <person name="Overmann J."/>
            <person name="Amann R."/>
            <person name="Jetten M.S.M."/>
            <person name="Mascher T."/>
            <person name="Medema M.H."/>
            <person name="Devos D.P."/>
            <person name="Kaster A.-K."/>
            <person name="Ovreas L."/>
            <person name="Rohde M."/>
            <person name="Galperin M.Y."/>
            <person name="Jogler C."/>
        </authorList>
    </citation>
    <scope>NUCLEOTIDE SEQUENCE [LARGE SCALE GENOMIC DNA]</scope>
    <source>
        <strain evidence="10 11">Pla163</strain>
    </source>
</reference>
<evidence type="ECO:0000313" key="10">
    <source>
        <dbReference type="EMBL" id="QDU86132.1"/>
    </source>
</evidence>
<dbReference type="Proteomes" id="UP000319342">
    <property type="component" value="Chromosome"/>
</dbReference>
<dbReference type="CDD" id="cd00383">
    <property type="entry name" value="trans_reg_C"/>
    <property type="match status" value="1"/>
</dbReference>
<evidence type="ECO:0000256" key="3">
    <source>
        <dbReference type="ARBA" id="ARBA00023015"/>
    </source>
</evidence>
<name>A0A518D3R9_9BACT</name>
<dbReference type="InterPro" id="IPR001789">
    <property type="entry name" value="Sig_transdc_resp-reg_receiver"/>
</dbReference>
<evidence type="ECO:0000256" key="7">
    <source>
        <dbReference type="PROSITE-ProRule" id="PRU01091"/>
    </source>
</evidence>
<feature type="DNA-binding region" description="OmpR/PhoB-type" evidence="7">
    <location>
        <begin position="122"/>
        <end position="219"/>
    </location>
</feature>
<dbReference type="OrthoDB" id="272875at2"/>
<keyword evidence="4 7" id="KW-0238">DNA-binding</keyword>
<dbReference type="GO" id="GO:0032993">
    <property type="term" value="C:protein-DNA complex"/>
    <property type="evidence" value="ECO:0007669"/>
    <property type="project" value="TreeGrafter"/>
</dbReference>
<dbReference type="Pfam" id="PF00486">
    <property type="entry name" value="Trans_reg_C"/>
    <property type="match status" value="1"/>
</dbReference>
<dbReference type="InterPro" id="IPR011006">
    <property type="entry name" value="CheY-like_superfamily"/>
</dbReference>
<dbReference type="PROSITE" id="PS50110">
    <property type="entry name" value="RESPONSE_REGULATORY"/>
    <property type="match status" value="1"/>
</dbReference>
<sequence>MHILIVDDDPRLRSTLAKGLAHVGHDAHVAADADEAESAIRANHFDLVLLDVMMPGRDGWQLLEDLRASGIDVPVIFLTARDAVDERVRGLSAGADDYLAKPFAFEELAARIDAVARRRASLPVIERGPLRLDPGRRHCELDGRRIELSPREYDLLLALARADGAPVDRKHLLSEVWGIDFEPETNTVEVHIGRLRKRFGPRGKQLIRTEVGVGYRLDPQIAP</sequence>
<dbReference type="RefSeq" id="WP_145190805.1">
    <property type="nucleotide sequence ID" value="NZ_CP036290.1"/>
</dbReference>
<evidence type="ECO:0000259" key="8">
    <source>
        <dbReference type="PROSITE" id="PS50110"/>
    </source>
</evidence>
<proteinExistence type="predicted"/>
<dbReference type="SMART" id="SM00862">
    <property type="entry name" value="Trans_reg_C"/>
    <property type="match status" value="1"/>
</dbReference>
<evidence type="ECO:0000313" key="11">
    <source>
        <dbReference type="Proteomes" id="UP000319342"/>
    </source>
</evidence>
<dbReference type="SMART" id="SM00448">
    <property type="entry name" value="REC"/>
    <property type="match status" value="1"/>
</dbReference>
<dbReference type="EMBL" id="CP036290">
    <property type="protein sequence ID" value="QDU86132.1"/>
    <property type="molecule type" value="Genomic_DNA"/>
</dbReference>
<evidence type="ECO:0000256" key="2">
    <source>
        <dbReference type="ARBA" id="ARBA00023012"/>
    </source>
</evidence>
<dbReference type="GO" id="GO:0000156">
    <property type="term" value="F:phosphorelay response regulator activity"/>
    <property type="evidence" value="ECO:0007669"/>
    <property type="project" value="TreeGrafter"/>
</dbReference>
<dbReference type="PANTHER" id="PTHR48111:SF1">
    <property type="entry name" value="TWO-COMPONENT RESPONSE REGULATOR ORR33"/>
    <property type="match status" value="1"/>
</dbReference>
<keyword evidence="2" id="KW-0902">Two-component regulatory system</keyword>
<dbReference type="SUPFAM" id="SSF52172">
    <property type="entry name" value="CheY-like"/>
    <property type="match status" value="1"/>
</dbReference>
<evidence type="ECO:0000256" key="5">
    <source>
        <dbReference type="ARBA" id="ARBA00023163"/>
    </source>
</evidence>
<evidence type="ECO:0000256" key="4">
    <source>
        <dbReference type="ARBA" id="ARBA00023125"/>
    </source>
</evidence>
<dbReference type="FunFam" id="3.40.50.2300:FF:000001">
    <property type="entry name" value="DNA-binding response regulator PhoB"/>
    <property type="match status" value="1"/>
</dbReference>
<dbReference type="PROSITE" id="PS51755">
    <property type="entry name" value="OMPR_PHOB"/>
    <property type="match status" value="1"/>
</dbReference>
<dbReference type="Pfam" id="PF00072">
    <property type="entry name" value="Response_reg"/>
    <property type="match status" value="1"/>
</dbReference>
<organism evidence="10 11">
    <name type="scientific">Rohdeia mirabilis</name>
    <dbReference type="NCBI Taxonomy" id="2528008"/>
    <lineage>
        <taxon>Bacteria</taxon>
        <taxon>Pseudomonadati</taxon>
        <taxon>Planctomycetota</taxon>
        <taxon>Planctomycetia</taxon>
        <taxon>Planctomycetia incertae sedis</taxon>
        <taxon>Rohdeia</taxon>
    </lineage>
</organism>
<dbReference type="AlphaFoldDB" id="A0A518D3R9"/>
<dbReference type="GO" id="GO:0005829">
    <property type="term" value="C:cytosol"/>
    <property type="evidence" value="ECO:0007669"/>
    <property type="project" value="TreeGrafter"/>
</dbReference>
<protein>
    <submittedName>
        <fullName evidence="10">Transcriptional activator protein CopR</fullName>
    </submittedName>
</protein>
<keyword evidence="11" id="KW-1185">Reference proteome</keyword>
<dbReference type="InterPro" id="IPR001867">
    <property type="entry name" value="OmpR/PhoB-type_DNA-bd"/>
</dbReference>
<dbReference type="GO" id="GO:0006355">
    <property type="term" value="P:regulation of DNA-templated transcription"/>
    <property type="evidence" value="ECO:0007669"/>
    <property type="project" value="InterPro"/>
</dbReference>
<evidence type="ECO:0000259" key="9">
    <source>
        <dbReference type="PROSITE" id="PS51755"/>
    </source>
</evidence>
<dbReference type="GO" id="GO:0000976">
    <property type="term" value="F:transcription cis-regulatory region binding"/>
    <property type="evidence" value="ECO:0007669"/>
    <property type="project" value="TreeGrafter"/>
</dbReference>
<dbReference type="Gene3D" id="6.10.250.690">
    <property type="match status" value="1"/>
</dbReference>
<dbReference type="InterPro" id="IPR036388">
    <property type="entry name" value="WH-like_DNA-bd_sf"/>
</dbReference>